<protein>
    <submittedName>
        <fullName evidence="4">S-layer homology domain-containing protein</fullName>
    </submittedName>
</protein>
<comment type="caution">
    <text evidence="4">The sequence shown here is derived from an EMBL/GenBank/DDBJ whole genome shotgun (WGS) entry which is preliminary data.</text>
</comment>
<organism evidence="4 5">
    <name type="scientific">Paenibacillus wenxiniae</name>
    <dbReference type="NCBI Taxonomy" id="1636843"/>
    <lineage>
        <taxon>Bacteria</taxon>
        <taxon>Bacillati</taxon>
        <taxon>Bacillota</taxon>
        <taxon>Bacilli</taxon>
        <taxon>Bacillales</taxon>
        <taxon>Paenibacillaceae</taxon>
        <taxon>Paenibacillus</taxon>
    </lineage>
</organism>
<dbReference type="SMART" id="SM00635">
    <property type="entry name" value="BID_2"/>
    <property type="match status" value="2"/>
</dbReference>
<feature type="chain" id="PRO_5046754738" evidence="2">
    <location>
        <begin position="27"/>
        <end position="1329"/>
    </location>
</feature>
<evidence type="ECO:0000256" key="1">
    <source>
        <dbReference type="SAM" id="MobiDB-lite"/>
    </source>
</evidence>
<dbReference type="Proteomes" id="UP001597233">
    <property type="component" value="Unassembled WGS sequence"/>
</dbReference>
<dbReference type="InterPro" id="IPR001119">
    <property type="entry name" value="SLH_dom"/>
</dbReference>
<keyword evidence="2" id="KW-0732">Signal</keyword>
<reference evidence="5" key="1">
    <citation type="journal article" date="2019" name="Int. J. Syst. Evol. Microbiol.">
        <title>The Global Catalogue of Microorganisms (GCM) 10K type strain sequencing project: providing services to taxonomists for standard genome sequencing and annotation.</title>
        <authorList>
            <consortium name="The Broad Institute Genomics Platform"/>
            <consortium name="The Broad Institute Genome Sequencing Center for Infectious Disease"/>
            <person name="Wu L."/>
            <person name="Ma J."/>
        </authorList>
    </citation>
    <scope>NUCLEOTIDE SEQUENCE [LARGE SCALE GENOMIC DNA]</scope>
    <source>
        <strain evidence="5">CCUG 54950</strain>
    </source>
</reference>
<feature type="domain" description="SLH" evidence="3">
    <location>
        <begin position="41"/>
        <end position="102"/>
    </location>
</feature>
<dbReference type="Pfam" id="PF17963">
    <property type="entry name" value="Big_9"/>
    <property type="match status" value="1"/>
</dbReference>
<gene>
    <name evidence="4" type="ORF">ACFSC9_04700</name>
</gene>
<evidence type="ECO:0000313" key="5">
    <source>
        <dbReference type="Proteomes" id="UP001597233"/>
    </source>
</evidence>
<accession>A0ABW4REV2</accession>
<feature type="domain" description="SLH" evidence="3">
    <location>
        <begin position="103"/>
        <end position="166"/>
    </location>
</feature>
<dbReference type="RefSeq" id="WP_347324460.1">
    <property type="nucleotide sequence ID" value="NZ_JBCGUH010000003.1"/>
</dbReference>
<dbReference type="Pfam" id="PF00395">
    <property type="entry name" value="SLH"/>
    <property type="match status" value="3"/>
</dbReference>
<feature type="signal peptide" evidence="2">
    <location>
        <begin position="1"/>
        <end position="26"/>
    </location>
</feature>
<dbReference type="InterPro" id="IPR003343">
    <property type="entry name" value="Big_2"/>
</dbReference>
<evidence type="ECO:0000256" key="2">
    <source>
        <dbReference type="SAM" id="SignalP"/>
    </source>
</evidence>
<evidence type="ECO:0000313" key="4">
    <source>
        <dbReference type="EMBL" id="MFD1884817.1"/>
    </source>
</evidence>
<evidence type="ECO:0000259" key="3">
    <source>
        <dbReference type="PROSITE" id="PS51272"/>
    </source>
</evidence>
<proteinExistence type="predicted"/>
<dbReference type="PROSITE" id="PS51272">
    <property type="entry name" value="SLH"/>
    <property type="match status" value="2"/>
</dbReference>
<keyword evidence="5" id="KW-1185">Reference proteome</keyword>
<sequence>MKKNKTLALKVAAALLVAMPSLPFLAVTQAAPVAWQNALTSAQGWNDISGLSSAQQAQLNRALAVGLIQGAPDGHFRPQAALSRQELAALLVQALKLPLPAQPQSSFRDVAASAWSLPAIEAVKRSGLMQGDRDGRFRPQDSVTVQELVALAVRIAQPNLEVDTHTKLPEQWNGASEWAAPSLIAASQHELLSEFSGKLQPKAAVKRADAASILLSALFPQQRISTLQTVSDQQVQINGITYDLGQNVKGLLNDRNAAALQGAGLTFDTNGRTITAVRSLHLHATGQPALAGAAEFSGNMKLDAGDTVIGGDVTVAGDYTSLLNAHIQGNLTIADSVANDFYSEGLQVEGTTIVKGGDDNTVVFNSAVLNDVNVNKQDVHVVMDANSVVSTVNVNTNANIESGATLPLVNVNNGASHVQLQGNVANLNVNSNQSTQLSGTSSISQLTVSGAGALALNTTGTVQTLQVTNPSALVSVNSTTQVSNLSLSTGVASSNVTGVATTTGSPGTTTGPTSSGSSGSSNRAPVLTAPIKDMVATEKSTDRIIDLNNYFNDPDGDTLTYSASSSKSLIAKTSVSGGKLTVSMLSAGAATITVAANDGKGKRSNTTFKVTVNGNPVVTNAPDQTLTLQQPGVSLTLSDYFADPEQGTLTYSAIVSQPNVTKLTLDNSGNLQLDPLQVGTAMITVTAKDNAITDDGVQGQSTLTFQVEVLPVPNRKPVAAPLLPVTVTVRGEDETVSLSNIFTDPDGDVIQLSAASIDAGIASATLSGTQLSVHAVKEGTTKIAITGKDGRGGETVAELLVTVLPAPNRSPVVAHTPQAVTLIVGRSATEVDLSTLFSDPDDDTLTYEAVSSDVYAVHTSVNANKLSITPGTAGITSIKVYARDGRGGEINTNIPVTVLEEASISFIPLQIVNLSKPPVWFGLLPYLQNIDPDSISVTADTYDHSTATVSTGNARILLTPIQLGNTTVTFDVYDKYGRRNSSSFAVQVVKINHAPTVVASVSEQMLTPGVTNDRNYDLSQLFSDEDGDVLTYTLTSSNTDVANASISGNMLTLKAGAISGVTNVIITADDGAGGTVQYTLKVHNALLMNTSIITVNMKYGMNSVNYDLSDLFPGQNSFTMYMGTADSTFTGPTPLNNTSLSLTSLPVLQWVIGADGRAVVFAVKQDPVTTKDMYFSQYVEGSNGRTVLLMNTSSAASKNKDYSLTFYKWTKNTNTISSFNLPLLYDGSSQGMNYIVLNSNFYDFFDITSASYYNDEVMFASTADYNITGIVLKRGNTVLDVLGDPNSKNPILSNGGTILRKDGIGYGSNQFNLSYEWSKYPKDTYMFIK</sequence>
<dbReference type="Gene3D" id="2.60.40.10">
    <property type="entry name" value="Immunoglobulins"/>
    <property type="match status" value="3"/>
</dbReference>
<name>A0ABW4REV2_9BACL</name>
<dbReference type="EMBL" id="JBHUEH010000010">
    <property type="protein sequence ID" value="MFD1884817.1"/>
    <property type="molecule type" value="Genomic_DNA"/>
</dbReference>
<feature type="compositionally biased region" description="Low complexity" evidence="1">
    <location>
        <begin position="501"/>
        <end position="521"/>
    </location>
</feature>
<dbReference type="InterPro" id="IPR013783">
    <property type="entry name" value="Ig-like_fold"/>
</dbReference>
<feature type="region of interest" description="Disordered" evidence="1">
    <location>
        <begin position="496"/>
        <end position="525"/>
    </location>
</feature>